<dbReference type="OrthoDB" id="4588405at2759"/>
<reference evidence="3" key="2">
    <citation type="submission" date="2015-06" db="EMBL/GenBank/DDBJ databases">
        <authorList>
            <person name="van de Sande W.W.J."/>
        </authorList>
    </citation>
    <scope>NUCLEOTIDE SEQUENCE [LARGE SCALE GENOMIC DNA]</scope>
    <source>
        <strain evidence="3">mm55</strain>
    </source>
</reference>
<accession>A0A175W780</accession>
<reference evidence="2 3" key="3">
    <citation type="submission" date="2016-01" db="EMBL/GenBank/DDBJ databases">
        <title>Madurella mycetomatis genome sequencing.</title>
        <authorList>
            <person name="Van De Sande W."/>
        </authorList>
    </citation>
    <scope>NUCLEOTIDE SEQUENCE [LARGE SCALE GENOMIC DNA]</scope>
    <source>
        <strain evidence="3">mm55</strain>
        <strain evidence="2">Mm55</strain>
    </source>
</reference>
<keyword evidence="3" id="KW-1185">Reference proteome</keyword>
<dbReference type="VEuPathDB" id="FungiDB:MMYC01_207987"/>
<dbReference type="EMBL" id="LCTW02000090">
    <property type="protein sequence ID" value="KXX79331.1"/>
    <property type="molecule type" value="Genomic_DNA"/>
</dbReference>
<dbReference type="VEuPathDB" id="FungiDB:MMYC01_204546"/>
<evidence type="ECO:0008006" key="4">
    <source>
        <dbReference type="Google" id="ProtNLM"/>
    </source>
</evidence>
<protein>
    <recommendedName>
        <fullName evidence="4">Heterokaryon incompatibility domain-containing protein</fullName>
    </recommendedName>
</protein>
<proteinExistence type="predicted"/>
<evidence type="ECO:0000313" key="3">
    <source>
        <dbReference type="Proteomes" id="UP000078237"/>
    </source>
</evidence>
<dbReference type="Proteomes" id="UP000078237">
    <property type="component" value="Unassembled WGS sequence"/>
</dbReference>
<dbReference type="AlphaFoldDB" id="A0A175W780"/>
<organism evidence="2 3">
    <name type="scientific">Madurella mycetomatis</name>
    <dbReference type="NCBI Taxonomy" id="100816"/>
    <lineage>
        <taxon>Eukaryota</taxon>
        <taxon>Fungi</taxon>
        <taxon>Dikarya</taxon>
        <taxon>Ascomycota</taxon>
        <taxon>Pezizomycotina</taxon>
        <taxon>Sordariomycetes</taxon>
        <taxon>Sordariomycetidae</taxon>
        <taxon>Sordariales</taxon>
        <taxon>Sordariales incertae sedis</taxon>
        <taxon>Madurella</taxon>
    </lineage>
</organism>
<name>A0A175W780_9PEZI</name>
<dbReference type="EMBL" id="LCTW02000257">
    <property type="protein sequence ID" value="KXX75644.1"/>
    <property type="molecule type" value="Genomic_DNA"/>
</dbReference>
<sequence>MTITASLDHALNAALDGSLISSSGPTEFSTVAYLGEALAPNAEDGNTLDLNQAGFALMHQLNAIWGDESNLGHYNHQERQLRPHSEWAQMQIPGVQTMGDLSVWMPLLHLCSQPWFSRSWVLQEVSLAKDVLVFYGSAVDQIKTRTRFWTSPRDATCRGH</sequence>
<evidence type="ECO:0000313" key="2">
    <source>
        <dbReference type="EMBL" id="KXX79331.1"/>
    </source>
</evidence>
<dbReference type="STRING" id="100816.A0A175W780"/>
<comment type="caution">
    <text evidence="2">The sequence shown here is derived from an EMBL/GenBank/DDBJ whole genome shotgun (WGS) entry which is preliminary data.</text>
</comment>
<gene>
    <name evidence="2" type="ORF">MMYC01_204546</name>
    <name evidence="1" type="ORF">MMYC01_207987</name>
</gene>
<reference evidence="2" key="1">
    <citation type="submission" date="2015-06" db="EMBL/GenBank/DDBJ databases">
        <authorList>
            <person name="Hoefler B.C."/>
            <person name="Straight P.D."/>
        </authorList>
    </citation>
    <scope>NUCLEOTIDE SEQUENCE [LARGE SCALE GENOMIC DNA]</scope>
    <source>
        <strain evidence="2">Mm55</strain>
    </source>
</reference>
<evidence type="ECO:0000313" key="1">
    <source>
        <dbReference type="EMBL" id="KXX75644.1"/>
    </source>
</evidence>